<proteinExistence type="predicted"/>
<accession>A0A8J7THW5</accession>
<dbReference type="SUPFAM" id="SSF52047">
    <property type="entry name" value="RNI-like"/>
    <property type="match status" value="1"/>
</dbReference>
<dbReference type="InterPro" id="IPR032675">
    <property type="entry name" value="LRR_dom_sf"/>
</dbReference>
<reference evidence="1" key="1">
    <citation type="journal article" date="2021" name="Cell">
        <title>Tracing the genetic footprints of vertebrate landing in non-teleost ray-finned fishes.</title>
        <authorList>
            <person name="Bi X."/>
            <person name="Wang K."/>
            <person name="Yang L."/>
            <person name="Pan H."/>
            <person name="Jiang H."/>
            <person name="Wei Q."/>
            <person name="Fang M."/>
            <person name="Yu H."/>
            <person name="Zhu C."/>
            <person name="Cai Y."/>
            <person name="He Y."/>
            <person name="Gan X."/>
            <person name="Zeng H."/>
            <person name="Yu D."/>
            <person name="Zhu Y."/>
            <person name="Jiang H."/>
            <person name="Qiu Q."/>
            <person name="Yang H."/>
            <person name="Zhang Y.E."/>
            <person name="Wang W."/>
            <person name="Zhu M."/>
            <person name="He S."/>
            <person name="Zhang G."/>
        </authorList>
    </citation>
    <scope>NUCLEOTIDE SEQUENCE</scope>
    <source>
        <strain evidence="1">Allg_001</strain>
    </source>
</reference>
<dbReference type="InterPro" id="IPR028789">
    <property type="entry name" value="Naip"/>
</dbReference>
<dbReference type="PANTHER" id="PTHR46914">
    <property type="entry name" value="BACULOVIRAL IAP REPEAT-CONTAINING PROTEIN 1"/>
    <property type="match status" value="1"/>
</dbReference>
<dbReference type="GO" id="GO:0016045">
    <property type="term" value="P:detection of bacterium"/>
    <property type="evidence" value="ECO:0007669"/>
    <property type="project" value="TreeGrafter"/>
</dbReference>
<dbReference type="GO" id="GO:0005524">
    <property type="term" value="F:ATP binding"/>
    <property type="evidence" value="ECO:0007669"/>
    <property type="project" value="TreeGrafter"/>
</dbReference>
<feature type="non-terminal residue" evidence="1">
    <location>
        <position position="343"/>
    </location>
</feature>
<dbReference type="EMBL" id="JAAWVO010068012">
    <property type="protein sequence ID" value="MBN3323883.1"/>
    <property type="molecule type" value="Genomic_DNA"/>
</dbReference>
<dbReference type="GO" id="GO:0043066">
    <property type="term" value="P:negative regulation of apoptotic process"/>
    <property type="evidence" value="ECO:0007669"/>
    <property type="project" value="InterPro"/>
</dbReference>
<dbReference type="AlphaFoldDB" id="A0A8J7THW5"/>
<dbReference type="Gene3D" id="3.80.10.10">
    <property type="entry name" value="Ribonuclease Inhibitor"/>
    <property type="match status" value="1"/>
</dbReference>
<name>A0A8J7THW5_ATRSP</name>
<evidence type="ECO:0000313" key="2">
    <source>
        <dbReference type="Proteomes" id="UP000736164"/>
    </source>
</evidence>
<dbReference type="PANTHER" id="PTHR46914:SF1">
    <property type="entry name" value="BACULOVIRAL IAP REPEAT-CONTAINING PROTEIN 1"/>
    <property type="match status" value="1"/>
</dbReference>
<dbReference type="GO" id="GO:0072557">
    <property type="term" value="C:IPAF inflammasome complex"/>
    <property type="evidence" value="ECO:0007669"/>
    <property type="project" value="TreeGrafter"/>
</dbReference>
<dbReference type="GO" id="GO:0043027">
    <property type="term" value="F:cysteine-type endopeptidase inhibitor activity involved in apoptotic process"/>
    <property type="evidence" value="ECO:0007669"/>
    <property type="project" value="InterPro"/>
</dbReference>
<dbReference type="Proteomes" id="UP000736164">
    <property type="component" value="Unassembled WGS sequence"/>
</dbReference>
<dbReference type="GO" id="GO:0070269">
    <property type="term" value="P:pyroptotic inflammatory response"/>
    <property type="evidence" value="ECO:0007669"/>
    <property type="project" value="TreeGrafter"/>
</dbReference>
<dbReference type="GO" id="GO:0042742">
    <property type="term" value="P:defense response to bacterium"/>
    <property type="evidence" value="ECO:0007669"/>
    <property type="project" value="TreeGrafter"/>
</dbReference>
<feature type="non-terminal residue" evidence="1">
    <location>
        <position position="1"/>
    </location>
</feature>
<keyword evidence="2" id="KW-1185">Reference proteome</keyword>
<gene>
    <name evidence="1" type="primary">Naip5</name>
    <name evidence="1" type="ORF">GTO95_0002277</name>
</gene>
<sequence length="343" mass="38923">MLIEELIHRTHLWKIPVIVGVRTQSLYLIRKHAELLIAILDFPLHGTILSCNMVQVEDAYKRLDTFPAICPIIKTPLFELAACVSRIKFPNREFNGVGLLDCYLQFIRKNSAGQSGVFSDTVFVVVISANCNVLFFFSVAQLGRFTNLKVLKLCNEVFDTVEVTPAFACALQKLKNLEVLHLPFGKGIKKAAEMIITVCQTLPCLRSLRMHSCLNDDSLVTFAKATQNGHFLGLHKLIIDHSINTTERGWQELFHCLGRLSNLVKVDISRPVSHLLKPSSRLVLAGVRAIAHLPRIQHVLPPGWLLDEMDWKLFEDTKKRHPQSRHISLTYKIHVQRKIVETV</sequence>
<evidence type="ECO:0000313" key="1">
    <source>
        <dbReference type="EMBL" id="MBN3323883.1"/>
    </source>
</evidence>
<organism evidence="1 2">
    <name type="scientific">Atractosteus spatula</name>
    <name type="common">Alligator gar</name>
    <name type="synonym">Lepisosteus spatula</name>
    <dbReference type="NCBI Taxonomy" id="7917"/>
    <lineage>
        <taxon>Eukaryota</taxon>
        <taxon>Metazoa</taxon>
        <taxon>Chordata</taxon>
        <taxon>Craniata</taxon>
        <taxon>Vertebrata</taxon>
        <taxon>Euteleostomi</taxon>
        <taxon>Actinopterygii</taxon>
        <taxon>Neopterygii</taxon>
        <taxon>Holostei</taxon>
        <taxon>Semionotiformes</taxon>
        <taxon>Lepisosteidae</taxon>
        <taxon>Atractosteus</taxon>
    </lineage>
</organism>
<comment type="caution">
    <text evidence="1">The sequence shown here is derived from an EMBL/GenBank/DDBJ whole genome shotgun (WGS) entry which is preliminary data.</text>
</comment>
<protein>
    <submittedName>
        <fullName evidence="1">BIR1E protein</fullName>
    </submittedName>
</protein>